<comment type="caution">
    <text evidence="2">The sequence shown here is derived from an EMBL/GenBank/DDBJ whole genome shotgun (WGS) entry which is preliminary data.</text>
</comment>
<evidence type="ECO:0000256" key="1">
    <source>
        <dbReference type="SAM" id="MobiDB-lite"/>
    </source>
</evidence>
<accession>A0A0A0B744</accession>
<protein>
    <submittedName>
        <fullName evidence="2">Uncharacterized protein</fullName>
    </submittedName>
</protein>
<dbReference type="STRING" id="1408250.Q760_15990"/>
<dbReference type="EMBL" id="AXNT01000070">
    <property type="protein sequence ID" value="KGM02033.1"/>
    <property type="molecule type" value="Genomic_DNA"/>
</dbReference>
<dbReference type="Proteomes" id="UP000029833">
    <property type="component" value="Unassembled WGS sequence"/>
</dbReference>
<dbReference type="AlphaFoldDB" id="A0A0A0B744"/>
<evidence type="ECO:0000313" key="2">
    <source>
        <dbReference type="EMBL" id="KGM02033.1"/>
    </source>
</evidence>
<keyword evidence="3" id="KW-1185">Reference proteome</keyword>
<proteinExistence type="predicted"/>
<reference evidence="2 3" key="1">
    <citation type="submission" date="2013-10" db="EMBL/GenBank/DDBJ databases">
        <authorList>
            <person name="Wang G."/>
            <person name="Zhuang W."/>
        </authorList>
    </citation>
    <scope>NUCLEOTIDE SEQUENCE [LARGE SCALE GENOMIC DNA]</scope>
    <source>
        <strain evidence="2 3">DSM 20118</strain>
    </source>
</reference>
<name>A0A0A0B744_9CELL</name>
<feature type="compositionally biased region" description="Basic residues" evidence="1">
    <location>
        <begin position="1"/>
        <end position="10"/>
    </location>
</feature>
<feature type="compositionally biased region" description="Polar residues" evidence="1">
    <location>
        <begin position="11"/>
        <end position="22"/>
    </location>
</feature>
<sequence>MGIGRHRTTRHPTTLSATYSERSATRPRPWKSTLEPGSSARTTDPWLASLRVTDTEAVFLNEPVPRDHAAAIVDELVLPAAGVERSA</sequence>
<evidence type="ECO:0000313" key="3">
    <source>
        <dbReference type="Proteomes" id="UP000029833"/>
    </source>
</evidence>
<feature type="region of interest" description="Disordered" evidence="1">
    <location>
        <begin position="1"/>
        <end position="41"/>
    </location>
</feature>
<gene>
    <name evidence="2" type="ORF">Q760_15990</name>
</gene>
<organism evidence="2 3">
    <name type="scientific">Cellulomonas cellasea DSM 20118</name>
    <dbReference type="NCBI Taxonomy" id="1408250"/>
    <lineage>
        <taxon>Bacteria</taxon>
        <taxon>Bacillati</taxon>
        <taxon>Actinomycetota</taxon>
        <taxon>Actinomycetes</taxon>
        <taxon>Micrococcales</taxon>
        <taxon>Cellulomonadaceae</taxon>
        <taxon>Cellulomonas</taxon>
    </lineage>
</organism>